<dbReference type="SMART" id="SM00321">
    <property type="entry name" value="WSC"/>
    <property type="match status" value="1"/>
</dbReference>
<feature type="chain" id="PRO_5035437368" evidence="8">
    <location>
        <begin position="23"/>
        <end position="173"/>
    </location>
</feature>
<feature type="region of interest" description="Disordered" evidence="7">
    <location>
        <begin position="143"/>
        <end position="173"/>
    </location>
</feature>
<feature type="compositionally biased region" description="Acidic residues" evidence="7">
    <location>
        <begin position="149"/>
        <end position="173"/>
    </location>
</feature>
<dbReference type="EMBL" id="OV696704">
    <property type="protein sequence ID" value="CAH1252031.1"/>
    <property type="molecule type" value="Genomic_DNA"/>
</dbReference>
<dbReference type="AlphaFoldDB" id="A0A8K0EKF6"/>
<dbReference type="Pfam" id="PF01822">
    <property type="entry name" value="WSC"/>
    <property type="match status" value="1"/>
</dbReference>
<dbReference type="PANTHER" id="PTHR24269">
    <property type="entry name" value="KREMEN PROTEIN"/>
    <property type="match status" value="1"/>
</dbReference>
<dbReference type="PROSITE" id="PS51212">
    <property type="entry name" value="WSC"/>
    <property type="match status" value="1"/>
</dbReference>
<protein>
    <submittedName>
        <fullName evidence="10">Hypp9205 protein</fullName>
    </submittedName>
</protein>
<gene>
    <name evidence="10" type="primary">Hypp9205</name>
    <name evidence="10" type="ORF">BLAG_LOCUS12226</name>
</gene>
<dbReference type="PANTHER" id="PTHR24269:SF16">
    <property type="entry name" value="PROTEIN SLG1"/>
    <property type="match status" value="1"/>
</dbReference>
<sequence length="173" mass="19487">MKVYTCALLAVVLMVVAKESSAADWYAQYKGCYAKHYGDPYFPYSLVDRKMSNDMCVQHCKAQGKAYAATKSVRCGCGTEEHVAEMTKVDERQCSYNCKAGGGTCGGYARLSVYSTAQGKRMLNLREVLGDLTDTLEKRENAYKREMGETGDFEEEMRDLEDMEADDMFEDEE</sequence>
<evidence type="ECO:0000256" key="5">
    <source>
        <dbReference type="ARBA" id="ARBA00023136"/>
    </source>
</evidence>
<keyword evidence="3 8" id="KW-0732">Signal</keyword>
<evidence type="ECO:0000256" key="6">
    <source>
        <dbReference type="ARBA" id="ARBA00023180"/>
    </source>
</evidence>
<dbReference type="OrthoDB" id="10022470at2759"/>
<evidence type="ECO:0000256" key="2">
    <source>
        <dbReference type="ARBA" id="ARBA00022692"/>
    </source>
</evidence>
<keyword evidence="11" id="KW-1185">Reference proteome</keyword>
<evidence type="ECO:0000259" key="9">
    <source>
        <dbReference type="PROSITE" id="PS51212"/>
    </source>
</evidence>
<evidence type="ECO:0000313" key="10">
    <source>
        <dbReference type="EMBL" id="CAH1252031.1"/>
    </source>
</evidence>
<keyword evidence="2" id="KW-0812">Transmembrane</keyword>
<accession>A0A8K0EKF6</accession>
<evidence type="ECO:0000256" key="3">
    <source>
        <dbReference type="ARBA" id="ARBA00022729"/>
    </source>
</evidence>
<evidence type="ECO:0000313" key="11">
    <source>
        <dbReference type="Proteomes" id="UP000838412"/>
    </source>
</evidence>
<keyword evidence="5" id="KW-0472">Membrane</keyword>
<evidence type="ECO:0000256" key="4">
    <source>
        <dbReference type="ARBA" id="ARBA00022989"/>
    </source>
</evidence>
<dbReference type="Proteomes" id="UP000838412">
    <property type="component" value="Chromosome 19"/>
</dbReference>
<evidence type="ECO:0000256" key="1">
    <source>
        <dbReference type="ARBA" id="ARBA00004167"/>
    </source>
</evidence>
<organism evidence="10 11">
    <name type="scientific">Branchiostoma lanceolatum</name>
    <name type="common">Common lancelet</name>
    <name type="synonym">Amphioxus lanceolatum</name>
    <dbReference type="NCBI Taxonomy" id="7740"/>
    <lineage>
        <taxon>Eukaryota</taxon>
        <taxon>Metazoa</taxon>
        <taxon>Chordata</taxon>
        <taxon>Cephalochordata</taxon>
        <taxon>Leptocardii</taxon>
        <taxon>Amphioxiformes</taxon>
        <taxon>Branchiostomatidae</taxon>
        <taxon>Branchiostoma</taxon>
    </lineage>
</organism>
<comment type="subcellular location">
    <subcellularLocation>
        <location evidence="1">Membrane</location>
        <topology evidence="1">Single-pass membrane protein</topology>
    </subcellularLocation>
</comment>
<reference evidence="10" key="1">
    <citation type="submission" date="2022-01" db="EMBL/GenBank/DDBJ databases">
        <authorList>
            <person name="Braso-Vives M."/>
        </authorList>
    </citation>
    <scope>NUCLEOTIDE SEQUENCE</scope>
</reference>
<evidence type="ECO:0000256" key="7">
    <source>
        <dbReference type="SAM" id="MobiDB-lite"/>
    </source>
</evidence>
<feature type="signal peptide" evidence="8">
    <location>
        <begin position="1"/>
        <end position="22"/>
    </location>
</feature>
<evidence type="ECO:0000256" key="8">
    <source>
        <dbReference type="SAM" id="SignalP"/>
    </source>
</evidence>
<keyword evidence="6" id="KW-0325">Glycoprotein</keyword>
<name>A0A8K0EKF6_BRALA</name>
<dbReference type="GO" id="GO:0005886">
    <property type="term" value="C:plasma membrane"/>
    <property type="evidence" value="ECO:0007669"/>
    <property type="project" value="TreeGrafter"/>
</dbReference>
<dbReference type="InterPro" id="IPR002889">
    <property type="entry name" value="WSC_carb-bd"/>
</dbReference>
<dbReference type="InterPro" id="IPR051836">
    <property type="entry name" value="Kremen_rcpt"/>
</dbReference>
<keyword evidence="4" id="KW-1133">Transmembrane helix</keyword>
<feature type="domain" description="WSC" evidence="9">
    <location>
        <begin position="26"/>
        <end position="117"/>
    </location>
</feature>
<proteinExistence type="predicted"/>